<dbReference type="SUPFAM" id="SSF47473">
    <property type="entry name" value="EF-hand"/>
    <property type="match status" value="1"/>
</dbReference>
<feature type="signal peptide" evidence="12">
    <location>
        <begin position="1"/>
        <end position="27"/>
    </location>
</feature>
<evidence type="ECO:0000256" key="9">
    <source>
        <dbReference type="ARBA" id="ARBA00023180"/>
    </source>
</evidence>
<dbReference type="GO" id="GO:0003755">
    <property type="term" value="F:peptidyl-prolyl cis-trans isomerase activity"/>
    <property type="evidence" value="ECO:0007669"/>
    <property type="project" value="UniProtKB-KW"/>
</dbReference>
<dbReference type="GO" id="GO:0005783">
    <property type="term" value="C:endoplasmic reticulum"/>
    <property type="evidence" value="ECO:0007669"/>
    <property type="project" value="UniProtKB-ARBA"/>
</dbReference>
<comment type="catalytic activity">
    <reaction evidence="1 11">
        <text>[protein]-peptidylproline (omega=180) = [protein]-peptidylproline (omega=0)</text>
        <dbReference type="Rhea" id="RHEA:16237"/>
        <dbReference type="Rhea" id="RHEA-COMP:10747"/>
        <dbReference type="Rhea" id="RHEA-COMP:10748"/>
        <dbReference type="ChEBI" id="CHEBI:83833"/>
        <dbReference type="ChEBI" id="CHEBI:83834"/>
        <dbReference type="EC" id="5.2.1.8"/>
    </reaction>
</comment>
<sequence length="224" mass="25155">MQSGMMWRLVSCVVCVFLGWQLGSVWAGAAGAAEPQDQVQIQVLFRPEECSRKSKKGDLINAHYDGFLEKDGSQFYCSRSDKQGHPQWFVLGVGQVIRGLDVGMMDMCAGEKRKVTVPSELAFGPTGKGPVPPNATVVFEVEVLSVSRGPRSMEAFGQIDLDKDRSLTKAEVKEYLKLEYEKGGKPRDEPFYEKILADIFWKSDQDRDGQISAKEYNIYERDEL</sequence>
<keyword evidence="6" id="KW-0256">Endoplasmic reticulum</keyword>
<evidence type="ECO:0000259" key="13">
    <source>
        <dbReference type="PROSITE" id="PS50059"/>
    </source>
</evidence>
<feature type="domain" description="EF-hand" evidence="14">
    <location>
        <begin position="147"/>
        <end position="182"/>
    </location>
</feature>
<evidence type="ECO:0000256" key="3">
    <source>
        <dbReference type="ARBA" id="ARBA00022723"/>
    </source>
</evidence>
<evidence type="ECO:0000256" key="4">
    <source>
        <dbReference type="ARBA" id="ARBA00022729"/>
    </source>
</evidence>
<dbReference type="eggNOG" id="KOG0549">
    <property type="taxonomic scope" value="Eukaryota"/>
</dbReference>
<dbReference type="Pfam" id="PF13499">
    <property type="entry name" value="EF-hand_7"/>
    <property type="match status" value="1"/>
</dbReference>
<protein>
    <recommendedName>
        <fullName evidence="2 11">peptidylprolyl isomerase</fullName>
        <ecNumber evidence="2 11">5.2.1.8</ecNumber>
    </recommendedName>
</protein>
<dbReference type="PANTHER" id="PTHR46222">
    <property type="entry name" value="PEPTIDYL-PROLYL CIS-TRANS ISOMERASE FKBP7/14"/>
    <property type="match status" value="1"/>
</dbReference>
<dbReference type="InterPro" id="IPR002048">
    <property type="entry name" value="EF_hand_dom"/>
</dbReference>
<evidence type="ECO:0000256" key="7">
    <source>
        <dbReference type="ARBA" id="ARBA00022837"/>
    </source>
</evidence>
<dbReference type="InterPro" id="IPR018247">
    <property type="entry name" value="EF_Hand_1_Ca_BS"/>
</dbReference>
<dbReference type="InterPro" id="IPR001179">
    <property type="entry name" value="PPIase_FKBP_dom"/>
</dbReference>
<dbReference type="EC" id="5.2.1.8" evidence="2 11"/>
<dbReference type="KEGG" id="pfor:103132170"/>
<dbReference type="OrthoDB" id="1902587at2759"/>
<dbReference type="PANTHER" id="PTHR46222:SF2">
    <property type="entry name" value="PEPTIDYL-PROLYL CIS-TRANS ISOMERASE FKBP7"/>
    <property type="match status" value="1"/>
</dbReference>
<dbReference type="SUPFAM" id="SSF54534">
    <property type="entry name" value="FKBP-like"/>
    <property type="match status" value="1"/>
</dbReference>
<evidence type="ECO:0000313" key="16">
    <source>
        <dbReference type="Proteomes" id="UP000028760"/>
    </source>
</evidence>
<keyword evidence="16" id="KW-1185">Reference proteome</keyword>
<reference evidence="15" key="3">
    <citation type="submission" date="2025-09" db="UniProtKB">
        <authorList>
            <consortium name="Ensembl"/>
        </authorList>
    </citation>
    <scope>IDENTIFICATION</scope>
</reference>
<proteinExistence type="predicted"/>
<dbReference type="PROSITE" id="PS50222">
    <property type="entry name" value="EF_HAND_2"/>
    <property type="match status" value="1"/>
</dbReference>
<accession>A0A087XQE4</accession>
<keyword evidence="5" id="KW-0677">Repeat</keyword>
<evidence type="ECO:0000256" key="2">
    <source>
        <dbReference type="ARBA" id="ARBA00013194"/>
    </source>
</evidence>
<dbReference type="PROSITE" id="PS00018">
    <property type="entry name" value="EF_HAND_1"/>
    <property type="match status" value="2"/>
</dbReference>
<dbReference type="PROSITE" id="PS50059">
    <property type="entry name" value="FKBP_PPIASE"/>
    <property type="match status" value="1"/>
</dbReference>
<dbReference type="AlphaFoldDB" id="A0A087XQE4"/>
<dbReference type="Gene3D" id="3.10.50.40">
    <property type="match status" value="1"/>
</dbReference>
<evidence type="ECO:0000256" key="11">
    <source>
        <dbReference type="PROSITE-ProRule" id="PRU00277"/>
    </source>
</evidence>
<reference evidence="15" key="2">
    <citation type="submission" date="2025-08" db="UniProtKB">
        <authorList>
            <consortium name="Ensembl"/>
        </authorList>
    </citation>
    <scope>IDENTIFICATION</scope>
</reference>
<dbReference type="Ensembl" id="ENSPFOT00000008009.2">
    <property type="protein sequence ID" value="ENSPFOP00000007997.2"/>
    <property type="gene ID" value="ENSPFOG00000008039.2"/>
</dbReference>
<keyword evidence="8 11" id="KW-0697">Rotamase</keyword>
<keyword evidence="9" id="KW-0325">Glycoprotein</keyword>
<dbReference type="Pfam" id="PF00254">
    <property type="entry name" value="FKBP_C"/>
    <property type="match status" value="1"/>
</dbReference>
<dbReference type="EMBL" id="AYCK01026126">
    <property type="status" value="NOT_ANNOTATED_CDS"/>
    <property type="molecule type" value="Genomic_DNA"/>
</dbReference>
<dbReference type="OMA" id="FFYVWGI"/>
<evidence type="ECO:0000256" key="6">
    <source>
        <dbReference type="ARBA" id="ARBA00022824"/>
    </source>
</evidence>
<dbReference type="InterPro" id="IPR052273">
    <property type="entry name" value="PPIase_FKBP"/>
</dbReference>
<reference evidence="16" key="1">
    <citation type="submission" date="2013-10" db="EMBL/GenBank/DDBJ databases">
        <authorList>
            <person name="Schartl M."/>
            <person name="Warren W."/>
        </authorList>
    </citation>
    <scope>NUCLEOTIDE SEQUENCE [LARGE SCALE GENOMIC DNA]</scope>
    <source>
        <strain evidence="16">female</strain>
    </source>
</reference>
<dbReference type="RefSeq" id="XP_007543992.1">
    <property type="nucleotide sequence ID" value="XM_007543930.2"/>
</dbReference>
<dbReference type="InterPro" id="IPR011992">
    <property type="entry name" value="EF-hand-dom_pair"/>
</dbReference>
<keyword evidence="7" id="KW-0106">Calcium</keyword>
<evidence type="ECO:0000313" key="15">
    <source>
        <dbReference type="Ensembl" id="ENSPFOP00000007997.2"/>
    </source>
</evidence>
<dbReference type="GeneTree" id="ENSGT00940000159964"/>
<keyword evidence="4 12" id="KW-0732">Signal</keyword>
<evidence type="ECO:0000256" key="12">
    <source>
        <dbReference type="SAM" id="SignalP"/>
    </source>
</evidence>
<dbReference type="STRING" id="48698.ENSPFOP00000007997"/>
<evidence type="ECO:0000259" key="14">
    <source>
        <dbReference type="PROSITE" id="PS50222"/>
    </source>
</evidence>
<dbReference type="Gene3D" id="1.10.238.10">
    <property type="entry name" value="EF-hand"/>
    <property type="match status" value="1"/>
</dbReference>
<dbReference type="CTD" id="51661"/>
<evidence type="ECO:0000256" key="5">
    <source>
        <dbReference type="ARBA" id="ARBA00022737"/>
    </source>
</evidence>
<dbReference type="FunFam" id="3.10.50.40:FF:000006">
    <property type="entry name" value="Peptidyl-prolyl cis-trans isomerase"/>
    <property type="match status" value="1"/>
</dbReference>
<dbReference type="Proteomes" id="UP000028760">
    <property type="component" value="Unassembled WGS sequence"/>
</dbReference>
<evidence type="ECO:0000256" key="1">
    <source>
        <dbReference type="ARBA" id="ARBA00000971"/>
    </source>
</evidence>
<keyword evidence="3" id="KW-0479">Metal-binding</keyword>
<evidence type="ECO:0000256" key="10">
    <source>
        <dbReference type="ARBA" id="ARBA00023235"/>
    </source>
</evidence>
<evidence type="ECO:0000256" key="8">
    <source>
        <dbReference type="ARBA" id="ARBA00023110"/>
    </source>
</evidence>
<dbReference type="GeneID" id="103132170"/>
<dbReference type="InterPro" id="IPR046357">
    <property type="entry name" value="PPIase_dom_sf"/>
</dbReference>
<organism evidence="15 16">
    <name type="scientific">Poecilia formosa</name>
    <name type="common">Amazon molly</name>
    <name type="synonym">Limia formosa</name>
    <dbReference type="NCBI Taxonomy" id="48698"/>
    <lineage>
        <taxon>Eukaryota</taxon>
        <taxon>Metazoa</taxon>
        <taxon>Chordata</taxon>
        <taxon>Craniata</taxon>
        <taxon>Vertebrata</taxon>
        <taxon>Euteleostomi</taxon>
        <taxon>Actinopterygii</taxon>
        <taxon>Neopterygii</taxon>
        <taxon>Teleostei</taxon>
        <taxon>Neoteleostei</taxon>
        <taxon>Acanthomorphata</taxon>
        <taxon>Ovalentaria</taxon>
        <taxon>Atherinomorphae</taxon>
        <taxon>Cyprinodontiformes</taxon>
        <taxon>Poeciliidae</taxon>
        <taxon>Poeciliinae</taxon>
        <taxon>Poecilia</taxon>
    </lineage>
</organism>
<keyword evidence="10 11" id="KW-0413">Isomerase</keyword>
<name>A0A087XQE4_POEFO</name>
<feature type="chain" id="PRO_5001833340" description="peptidylprolyl isomerase" evidence="12">
    <location>
        <begin position="28"/>
        <end position="224"/>
    </location>
</feature>
<dbReference type="GO" id="GO:0005509">
    <property type="term" value="F:calcium ion binding"/>
    <property type="evidence" value="ECO:0007669"/>
    <property type="project" value="InterPro"/>
</dbReference>
<feature type="domain" description="PPIase FKBP-type" evidence="13">
    <location>
        <begin position="57"/>
        <end position="147"/>
    </location>
</feature>